<sequence>MSCGIQEHRVLLQVITNHKRRQRDYEQELKTLRCQKKALEQKLQEASNQDAPSSSQIKELCRQNEELQRKNEELAIENEIFEKRYEAQCKENAKLKMGEIQSNEWEQKYNVMKNEHNEMELLRETAVKENYEMAKDHDKLLNEKKKLLVKVRELENQLQENAVVLKECNKLRNEVQDLKNQLKVKPEEPLKDKKEMILELRKSSDESRVFEFLTKSYKLILKDVREIFSKVQELKNQLKVKTEKPLKDKKEMVNLRTMVLELRKSSDESRVFEFLAKSYKLILKDVREIFSKVFETASDKYRKSTVQRLIGLFVSENRKGYASLQLAFTKMFENGFPTTFEKYSQMMQAENKNGESYDPEVINLMWDGLIMESVKYKLENSHFASILPQTSNAQNLVNIASDPKTSSTSEISNALTPQSSKQPKSILKNKRTSCTLSEDSNENGSNKKPKFDNHDGYCIIIDD</sequence>
<feature type="compositionally biased region" description="Polar residues" evidence="2">
    <location>
        <begin position="432"/>
        <end position="446"/>
    </location>
</feature>
<evidence type="ECO:0000256" key="2">
    <source>
        <dbReference type="SAM" id="MobiDB-lite"/>
    </source>
</evidence>
<feature type="region of interest" description="Disordered" evidence="2">
    <location>
        <begin position="402"/>
        <end position="449"/>
    </location>
</feature>
<protein>
    <submittedName>
        <fullName evidence="4">FRIGIDA-like protein</fullName>
    </submittedName>
</protein>
<keyword evidence="1" id="KW-0175">Coiled coil</keyword>
<proteinExistence type="predicted"/>
<name>A0A914CE28_9BILA</name>
<evidence type="ECO:0000313" key="4">
    <source>
        <dbReference type="WBParaSite" id="ACRNAN_Path_978.g3762.t2"/>
    </source>
</evidence>
<organism evidence="3 4">
    <name type="scientific">Acrobeloides nanus</name>
    <dbReference type="NCBI Taxonomy" id="290746"/>
    <lineage>
        <taxon>Eukaryota</taxon>
        <taxon>Metazoa</taxon>
        <taxon>Ecdysozoa</taxon>
        <taxon>Nematoda</taxon>
        <taxon>Chromadorea</taxon>
        <taxon>Rhabditida</taxon>
        <taxon>Tylenchina</taxon>
        <taxon>Cephalobomorpha</taxon>
        <taxon>Cephaloboidea</taxon>
        <taxon>Cephalobidae</taxon>
        <taxon>Acrobeloides</taxon>
    </lineage>
</organism>
<feature type="compositionally biased region" description="Polar residues" evidence="2">
    <location>
        <begin position="402"/>
        <end position="423"/>
    </location>
</feature>
<evidence type="ECO:0000313" key="3">
    <source>
        <dbReference type="Proteomes" id="UP000887540"/>
    </source>
</evidence>
<dbReference type="AlphaFoldDB" id="A0A914CE28"/>
<evidence type="ECO:0000256" key="1">
    <source>
        <dbReference type="SAM" id="Coils"/>
    </source>
</evidence>
<reference evidence="4" key="1">
    <citation type="submission" date="2022-11" db="UniProtKB">
        <authorList>
            <consortium name="WormBaseParasite"/>
        </authorList>
    </citation>
    <scope>IDENTIFICATION</scope>
</reference>
<accession>A0A914CE28</accession>
<dbReference type="WBParaSite" id="ACRNAN_Path_978.g3762.t2">
    <property type="protein sequence ID" value="ACRNAN_Path_978.g3762.t2"/>
    <property type="gene ID" value="ACRNAN_Path_978.g3762"/>
</dbReference>
<dbReference type="Proteomes" id="UP000887540">
    <property type="component" value="Unplaced"/>
</dbReference>
<keyword evidence="3" id="KW-1185">Reference proteome</keyword>
<feature type="coiled-coil region" evidence="1">
    <location>
        <begin position="15"/>
        <end position="188"/>
    </location>
</feature>